<accession>A0A1D2NGJ5</accession>
<dbReference type="InterPro" id="IPR009721">
    <property type="entry name" value="O-acyltransferase_WSD1_C"/>
</dbReference>
<dbReference type="InterPro" id="IPR045034">
    <property type="entry name" value="O-acyltransferase_WSD1-like"/>
</dbReference>
<dbReference type="EMBL" id="LJIJ01000046">
    <property type="protein sequence ID" value="ODN04367.1"/>
    <property type="molecule type" value="Genomic_DNA"/>
</dbReference>
<name>A0A1D2NGJ5_ORCCI</name>
<dbReference type="STRING" id="48709.A0A1D2NGJ5"/>
<proteinExistence type="predicted"/>
<feature type="domain" description="O-acyltransferase WSD1 C-terminal" evidence="2">
    <location>
        <begin position="280"/>
        <end position="410"/>
    </location>
</feature>
<evidence type="ECO:0000313" key="4">
    <source>
        <dbReference type="Proteomes" id="UP000094527"/>
    </source>
</evidence>
<dbReference type="PANTHER" id="PTHR31650:SF1">
    <property type="entry name" value="WAX ESTER SYNTHASE_DIACYLGLYCEROL ACYLTRANSFERASE 4-RELATED"/>
    <property type="match status" value="1"/>
</dbReference>
<dbReference type="GO" id="GO:0019432">
    <property type="term" value="P:triglyceride biosynthetic process"/>
    <property type="evidence" value="ECO:0007669"/>
    <property type="project" value="TreeGrafter"/>
</dbReference>
<keyword evidence="4" id="KW-1185">Reference proteome</keyword>
<comment type="caution">
    <text evidence="3">The sequence shown here is derived from an EMBL/GenBank/DDBJ whole genome shotgun (WGS) entry which is preliminary data.</text>
</comment>
<gene>
    <name evidence="3" type="ORF">Ocin01_02319</name>
</gene>
<dbReference type="PANTHER" id="PTHR31650">
    <property type="entry name" value="O-ACYLTRANSFERASE (WSD1-LIKE) FAMILY PROTEIN"/>
    <property type="match status" value="1"/>
</dbReference>
<keyword evidence="3" id="KW-0012">Acyltransferase</keyword>
<dbReference type="OrthoDB" id="619536at2759"/>
<reference evidence="3 4" key="1">
    <citation type="journal article" date="2016" name="Genome Biol. Evol.">
        <title>Gene Family Evolution Reflects Adaptation to Soil Environmental Stressors in the Genome of the Collembolan Orchesella cincta.</title>
        <authorList>
            <person name="Faddeeva-Vakhrusheva A."/>
            <person name="Derks M.F."/>
            <person name="Anvar S.Y."/>
            <person name="Agamennone V."/>
            <person name="Suring W."/>
            <person name="Smit S."/>
            <person name="van Straalen N.M."/>
            <person name="Roelofs D."/>
        </authorList>
    </citation>
    <scope>NUCLEOTIDE SEQUENCE [LARGE SCALE GENOMIC DNA]</scope>
    <source>
        <tissue evidence="3">Mixed pool</tissue>
    </source>
</reference>
<feature type="region of interest" description="Disordered" evidence="1">
    <location>
        <begin position="469"/>
        <end position="539"/>
    </location>
</feature>
<feature type="non-terminal residue" evidence="3">
    <location>
        <position position="539"/>
    </location>
</feature>
<feature type="compositionally biased region" description="Acidic residues" evidence="1">
    <location>
        <begin position="491"/>
        <end position="506"/>
    </location>
</feature>
<sequence length="539" mass="61115">MSLKVMKGVADLEDLQSRCEKTISRRDEKGNLLFRKFFQYLDMIGGYYCWMPAQFDIKHHVRIVDGLDPEKTVSEKEVMEILSENANLPFAAGRAPWEILIIPKFLYNKELHENQEDLEDKFGMVIRIHHGMGDGFSLMKLIMRDMAGLDPDQYKPPVKDPGKPWPWWYRIFAFFYILWKSPRCFYHEMSKKDSNPLHDALTKVSGEKFIVWSEQINVKWLKQLKTEMNGGMNTMLLGAVSGALRSYILEQQHGSSKLPQEITALIPAPAPNHPNNTMTNKFAIVMYPLECKSHDPRVRCAAIAKTGKEIAISPEPHVNLFLTQLIGVAPAIFSKFFIYNTQSTVVISNLPGPDRTIKIWGKPLVETMFWLPNVGHSGVSVSILSYTDTLRIGMTVDKGIIPEGQQGARHLINLTVRELEKMARVVGMDPKGHGISEELLYEPGVRRHNSEDELEELLLPDSSPLLSTRRRRRSKGFKDTDSHSSSSEDYGYGEEESLDGDEEDNVGEISTAGSNLHAEESTDMRARKTLYKSVTPIST</sequence>
<keyword evidence="3" id="KW-0808">Transferase</keyword>
<dbReference type="OMA" id="TAWLRMD"/>
<dbReference type="GO" id="GO:0008374">
    <property type="term" value="F:O-acyltransferase activity"/>
    <property type="evidence" value="ECO:0007669"/>
    <property type="project" value="InterPro"/>
</dbReference>
<dbReference type="GO" id="GO:0005886">
    <property type="term" value="C:plasma membrane"/>
    <property type="evidence" value="ECO:0007669"/>
    <property type="project" value="TreeGrafter"/>
</dbReference>
<dbReference type="Pfam" id="PF06974">
    <property type="entry name" value="WS_DGAT_C"/>
    <property type="match status" value="1"/>
</dbReference>
<evidence type="ECO:0000259" key="2">
    <source>
        <dbReference type="Pfam" id="PF06974"/>
    </source>
</evidence>
<evidence type="ECO:0000256" key="1">
    <source>
        <dbReference type="SAM" id="MobiDB-lite"/>
    </source>
</evidence>
<evidence type="ECO:0000313" key="3">
    <source>
        <dbReference type="EMBL" id="ODN04367.1"/>
    </source>
</evidence>
<feature type="compositionally biased region" description="Basic and acidic residues" evidence="1">
    <location>
        <begin position="517"/>
        <end position="526"/>
    </location>
</feature>
<protein>
    <submittedName>
        <fullName evidence="3">O-acyltransferase WSD1</fullName>
    </submittedName>
</protein>
<dbReference type="Proteomes" id="UP000094527">
    <property type="component" value="Unassembled WGS sequence"/>
</dbReference>
<dbReference type="AlphaFoldDB" id="A0A1D2NGJ5"/>
<organism evidence="3 4">
    <name type="scientific">Orchesella cincta</name>
    <name type="common">Springtail</name>
    <name type="synonym">Podura cincta</name>
    <dbReference type="NCBI Taxonomy" id="48709"/>
    <lineage>
        <taxon>Eukaryota</taxon>
        <taxon>Metazoa</taxon>
        <taxon>Ecdysozoa</taxon>
        <taxon>Arthropoda</taxon>
        <taxon>Hexapoda</taxon>
        <taxon>Collembola</taxon>
        <taxon>Entomobryomorpha</taxon>
        <taxon>Entomobryoidea</taxon>
        <taxon>Orchesellidae</taxon>
        <taxon>Orchesellinae</taxon>
        <taxon>Orchesella</taxon>
    </lineage>
</organism>